<dbReference type="InterPro" id="IPR043130">
    <property type="entry name" value="CDP-OH_PTrfase_TM_dom"/>
</dbReference>
<proteinExistence type="inferred from homology"/>
<dbReference type="InterPro" id="IPR000462">
    <property type="entry name" value="CDP-OH_P_trans"/>
</dbReference>
<feature type="transmembrane region" description="Helical" evidence="3">
    <location>
        <begin position="211"/>
        <end position="232"/>
    </location>
</feature>
<dbReference type="InterPro" id="IPR048254">
    <property type="entry name" value="CDP_ALCOHOL_P_TRANSF_CS"/>
</dbReference>
<dbReference type="Pfam" id="PF01066">
    <property type="entry name" value="CDP-OH_P_transf"/>
    <property type="match status" value="1"/>
</dbReference>
<reference evidence="4 5" key="1">
    <citation type="submission" date="2021-03" db="EMBL/GenBank/DDBJ databases">
        <title>Microbacterium pauli sp. nov., isolated from microfiltered milk.</title>
        <authorList>
            <person name="Bellassi P."/>
            <person name="Fontana A."/>
            <person name="Callegari M.L."/>
            <person name="Lorenzo M."/>
            <person name="Cappa F."/>
        </authorList>
    </citation>
    <scope>NUCLEOTIDE SEQUENCE [LARGE SCALE GENOMIC DNA]</scope>
    <source>
        <strain evidence="4 5">DSM 18909</strain>
    </source>
</reference>
<evidence type="ECO:0000256" key="1">
    <source>
        <dbReference type="ARBA" id="ARBA00022679"/>
    </source>
</evidence>
<dbReference type="EMBL" id="JAFLHG010000008">
    <property type="protein sequence ID" value="MBT8798327.1"/>
    <property type="molecule type" value="Genomic_DNA"/>
</dbReference>
<keyword evidence="1 2" id="KW-0808">Transferase</keyword>
<feature type="transmembrane region" description="Helical" evidence="3">
    <location>
        <begin position="141"/>
        <end position="165"/>
    </location>
</feature>
<dbReference type="PROSITE" id="PS00379">
    <property type="entry name" value="CDP_ALCOHOL_P_TRANSF"/>
    <property type="match status" value="1"/>
</dbReference>
<gene>
    <name evidence="4" type="ORF">J0P97_09600</name>
</gene>
<accession>A0ABS5XUW6</accession>
<evidence type="ECO:0000256" key="2">
    <source>
        <dbReference type="RuleBase" id="RU003750"/>
    </source>
</evidence>
<comment type="caution">
    <text evidence="4">The sequence shown here is derived from an EMBL/GenBank/DDBJ whole genome shotgun (WGS) entry which is preliminary data.</text>
</comment>
<sequence length="246" mass="26379">MGESWSDALRRLGAAQKGHARGAPAYSVYVNRRLGRVLAATAYVWGLSPNAVTVISAVFTFSGIALLCLAPPTPMLGLAIALLLVIGYAWDSADGQLARLQGGGTVAGEWLDHFVDAIKIASLHLAVLVGLFRFSDLASPWLLIPIGFSVVAVVTFFGMLLNDLLKGKRGVASTHHRGGGTLRRSLLLLPTDFGILCLVFVLWGAPELFLAAYGVVFLLCSGFLVLAAVKWFREMRALDRDALSDR</sequence>
<feature type="transmembrane region" description="Helical" evidence="3">
    <location>
        <begin position="186"/>
        <end position="205"/>
    </location>
</feature>
<organism evidence="4 5">
    <name type="scientific">Microbacterium flavum</name>
    <dbReference type="NCBI Taxonomy" id="415216"/>
    <lineage>
        <taxon>Bacteria</taxon>
        <taxon>Bacillati</taxon>
        <taxon>Actinomycetota</taxon>
        <taxon>Actinomycetes</taxon>
        <taxon>Micrococcales</taxon>
        <taxon>Microbacteriaceae</taxon>
        <taxon>Microbacterium</taxon>
    </lineage>
</organism>
<dbReference type="Gene3D" id="1.20.120.1760">
    <property type="match status" value="1"/>
</dbReference>
<comment type="similarity">
    <text evidence="2">Belongs to the CDP-alcohol phosphatidyltransferase class-I family.</text>
</comment>
<dbReference type="RefSeq" id="WP_215487571.1">
    <property type="nucleotide sequence ID" value="NZ_BAAAPJ010000007.1"/>
</dbReference>
<evidence type="ECO:0000256" key="3">
    <source>
        <dbReference type="SAM" id="Phobius"/>
    </source>
</evidence>
<dbReference type="Proteomes" id="UP000740605">
    <property type="component" value="Unassembled WGS sequence"/>
</dbReference>
<protein>
    <submittedName>
        <fullName evidence="4">CDP-alcohol phosphatidyltransferase family protein</fullName>
    </submittedName>
</protein>
<keyword evidence="3" id="KW-0812">Transmembrane</keyword>
<keyword evidence="3" id="KW-0472">Membrane</keyword>
<evidence type="ECO:0000313" key="5">
    <source>
        <dbReference type="Proteomes" id="UP000740605"/>
    </source>
</evidence>
<keyword evidence="3" id="KW-1133">Transmembrane helix</keyword>
<evidence type="ECO:0000313" key="4">
    <source>
        <dbReference type="EMBL" id="MBT8798327.1"/>
    </source>
</evidence>
<feature type="transmembrane region" description="Helical" evidence="3">
    <location>
        <begin position="73"/>
        <end position="90"/>
    </location>
</feature>
<name>A0ABS5XUW6_9MICO</name>
<feature type="transmembrane region" description="Helical" evidence="3">
    <location>
        <begin position="42"/>
        <end position="67"/>
    </location>
</feature>
<keyword evidence="5" id="KW-1185">Reference proteome</keyword>